<dbReference type="OrthoDB" id="287235at2"/>
<evidence type="ECO:0000259" key="3">
    <source>
        <dbReference type="Pfam" id="PF03787"/>
    </source>
</evidence>
<dbReference type="RefSeq" id="WP_145268045.1">
    <property type="nucleotide sequence ID" value="NZ_CP036426.1"/>
</dbReference>
<dbReference type="NCBIfam" id="TIGR01894">
    <property type="entry name" value="cas_TM1795_cmr1"/>
    <property type="match status" value="1"/>
</dbReference>
<name>A0A518GYT0_9BACT</name>
<evidence type="ECO:0000313" key="4">
    <source>
        <dbReference type="EMBL" id="QDV33703.1"/>
    </source>
</evidence>
<dbReference type="Proteomes" id="UP000317835">
    <property type="component" value="Chromosome"/>
</dbReference>
<dbReference type="InterPro" id="IPR005537">
    <property type="entry name" value="RAMP_III_fam"/>
</dbReference>
<sequence length="835" mass="91208">MPIGRVQFWVRSRSQGAVLDERGARLLFTAKDLEGLRVEEIRDGLEVAFDLGPDGTARRVRQPRSSFLRPPEPLDRDDPLLTAVPLPPSLRELVERFKGLVHPGLRLDKYMMPAVNQEGQKRVLSEVAERSQGDTQLLAEVLRRRDAMLDAAEVVRWDRETAGPLTLHLARASALENAGLCLHPIYGFTFLPGSGLKGLARAYAETVWRPGQPDDAAAATDIERIFGFIRGTGDEGAAAGTVIFHDAWPASWPRLMVDIVNNHHFGYYRGEDWPGDWESPSMVYFLAVPPGQTFSFALGKRRGDVDVRLLGLARAWLDGGLTHLGCGAKTAAGYGHFAPQANEPPMPSGPNRTGFSAAMTLESPAFLAGARQEADDCDLRPATLRGLLRWWWRTLHAGALSQTQLRDLEAAIWGNTAAGSVVQLQVESQRPGSLLYDKSARIDMRSGEKGGPYGIPGADPRKTTQGLWYASFGMHDGGRRRFVVEPGAAWTIRLTARTNKALREHGLGPDDVLDQARAALWLLCRYGGVGSKARKGFGSLSAGGLDEMDLDHCREASRRFRRGMGLPEDERPGVAESPALCDLVAEEIEAEFPWDDVWPVLDQVGFAWQGFAKRFAHDHDQEGQLVPTWSGRDAPTGYTKASLGVPRRMDGGDRRWAGERHASPVHIHVERAGGGAHRVRVIAFAAPRLPTRESSVTFLRAFLDHLRDDLRRRSRLPPRSSRPGPSGRGGRPGPVGGGGFGQRRDAGAARTRGELHGGPAPAAPPRGHPKAGDRVEATLLPERTKKGGWKARHEPTGLSGPIVDSAKVPSDKEPGNVMTLIVHAVGAREMTFRVE</sequence>
<dbReference type="PANTHER" id="PTHR39965:SF1">
    <property type="entry name" value="CRISPR SYSTEM CMR SUBUNIT CMR6"/>
    <property type="match status" value="1"/>
</dbReference>
<feature type="region of interest" description="Disordered" evidence="2">
    <location>
        <begin position="626"/>
        <end position="646"/>
    </location>
</feature>
<evidence type="ECO:0000256" key="2">
    <source>
        <dbReference type="SAM" id="MobiDB-lite"/>
    </source>
</evidence>
<keyword evidence="5" id="KW-1185">Reference proteome</keyword>
<evidence type="ECO:0000313" key="5">
    <source>
        <dbReference type="Proteomes" id="UP000317835"/>
    </source>
</evidence>
<feature type="compositionally biased region" description="Basic and acidic residues" evidence="2">
    <location>
        <begin position="742"/>
        <end position="755"/>
    </location>
</feature>
<reference evidence="4 5" key="1">
    <citation type="submission" date="2019-02" db="EMBL/GenBank/DDBJ databases">
        <title>Deep-cultivation of Planctomycetes and their phenomic and genomic characterization uncovers novel biology.</title>
        <authorList>
            <person name="Wiegand S."/>
            <person name="Jogler M."/>
            <person name="Boedeker C."/>
            <person name="Pinto D."/>
            <person name="Vollmers J."/>
            <person name="Rivas-Marin E."/>
            <person name="Kohn T."/>
            <person name="Peeters S.H."/>
            <person name="Heuer A."/>
            <person name="Rast P."/>
            <person name="Oberbeckmann S."/>
            <person name="Bunk B."/>
            <person name="Jeske O."/>
            <person name="Meyerdierks A."/>
            <person name="Storesund J.E."/>
            <person name="Kallscheuer N."/>
            <person name="Luecker S."/>
            <person name="Lage O.M."/>
            <person name="Pohl T."/>
            <person name="Merkel B.J."/>
            <person name="Hornburger P."/>
            <person name="Mueller R.-W."/>
            <person name="Bruemmer F."/>
            <person name="Labrenz M."/>
            <person name="Spormann A.M."/>
            <person name="Op den Camp H."/>
            <person name="Overmann J."/>
            <person name="Amann R."/>
            <person name="Jetten M.S.M."/>
            <person name="Mascher T."/>
            <person name="Medema M.H."/>
            <person name="Devos D.P."/>
            <person name="Kaster A.-K."/>
            <person name="Ovreas L."/>
            <person name="Rohde M."/>
            <person name="Galperin M.Y."/>
            <person name="Jogler C."/>
        </authorList>
    </citation>
    <scope>NUCLEOTIDE SEQUENCE [LARGE SCALE GENOMIC DNA]</scope>
    <source>
        <strain evidence="4 5">ElP</strain>
    </source>
</reference>
<dbReference type="GO" id="GO:0051607">
    <property type="term" value="P:defense response to virus"/>
    <property type="evidence" value="ECO:0007669"/>
    <property type="project" value="UniProtKB-KW"/>
</dbReference>
<dbReference type="AlphaFoldDB" id="A0A518GYT0"/>
<feature type="domain" description="CRISPR type III-associated protein" evidence="3">
    <location>
        <begin position="360"/>
        <end position="541"/>
    </location>
</feature>
<protein>
    <submittedName>
        <fullName evidence="4">RAMP superfamily protein</fullName>
    </submittedName>
</protein>
<dbReference type="InterPro" id="IPR007522">
    <property type="entry name" value="CRISPR-assoc_prot_TM1795"/>
</dbReference>
<feature type="region of interest" description="Disordered" evidence="2">
    <location>
        <begin position="712"/>
        <end position="772"/>
    </location>
</feature>
<dbReference type="PANTHER" id="PTHR39965">
    <property type="entry name" value="CRISPR SYSTEM CMR SUBUNIT CMR6"/>
    <property type="match status" value="1"/>
</dbReference>
<organism evidence="4 5">
    <name type="scientific">Tautonia plasticadhaerens</name>
    <dbReference type="NCBI Taxonomy" id="2527974"/>
    <lineage>
        <taxon>Bacteria</taxon>
        <taxon>Pseudomonadati</taxon>
        <taxon>Planctomycetota</taxon>
        <taxon>Planctomycetia</taxon>
        <taxon>Isosphaerales</taxon>
        <taxon>Isosphaeraceae</taxon>
        <taxon>Tautonia</taxon>
    </lineage>
</organism>
<accession>A0A518GYT0</accession>
<feature type="compositionally biased region" description="Gly residues" evidence="2">
    <location>
        <begin position="726"/>
        <end position="741"/>
    </location>
</feature>
<dbReference type="KEGG" id="tpla:ElP_15800"/>
<keyword evidence="1" id="KW-0051">Antiviral defense</keyword>
<dbReference type="Pfam" id="PF03787">
    <property type="entry name" value="RAMPs"/>
    <property type="match status" value="2"/>
</dbReference>
<evidence type="ECO:0000256" key="1">
    <source>
        <dbReference type="ARBA" id="ARBA00023118"/>
    </source>
</evidence>
<feature type="region of interest" description="Disordered" evidence="2">
    <location>
        <begin position="785"/>
        <end position="810"/>
    </location>
</feature>
<gene>
    <name evidence="4" type="ORF">ElP_15800</name>
</gene>
<dbReference type="NCBIfam" id="TIGR01898">
    <property type="entry name" value="cas_TM1791_cmr6"/>
    <property type="match status" value="1"/>
</dbReference>
<dbReference type="InterPro" id="IPR010172">
    <property type="entry name" value="CRISPR-assoc_prot_TM1791"/>
</dbReference>
<proteinExistence type="predicted"/>
<feature type="domain" description="CRISPR type III-associated protein" evidence="3">
    <location>
        <begin position="180"/>
        <end position="337"/>
    </location>
</feature>
<dbReference type="EMBL" id="CP036426">
    <property type="protein sequence ID" value="QDV33703.1"/>
    <property type="molecule type" value="Genomic_DNA"/>
</dbReference>